<gene>
    <name evidence="2" type="ORF">Amac_013950</name>
</gene>
<comment type="caution">
    <text evidence="2">The sequence shown here is derived from an EMBL/GenBank/DDBJ whole genome shotgun (WGS) entry which is preliminary data.</text>
</comment>
<evidence type="ECO:0000313" key="3">
    <source>
        <dbReference type="Proteomes" id="UP000331127"/>
    </source>
</evidence>
<dbReference type="AlphaFoldDB" id="A0A5M3WHM3"/>
<proteinExistence type="predicted"/>
<feature type="domain" description="DUF6879" evidence="1">
    <location>
        <begin position="2"/>
        <end position="165"/>
    </location>
</feature>
<evidence type="ECO:0000313" key="2">
    <source>
        <dbReference type="EMBL" id="GES07800.1"/>
    </source>
</evidence>
<protein>
    <recommendedName>
        <fullName evidence="1">DUF6879 domain-containing protein</fullName>
    </recommendedName>
</protein>
<keyword evidence="3" id="KW-1185">Reference proteome</keyword>
<accession>A0A5M3WHM3</accession>
<dbReference type="RefSeq" id="WP_155353468.1">
    <property type="nucleotide sequence ID" value="NZ_BAAAHL010000041.1"/>
</dbReference>
<dbReference type="InterPro" id="IPR049244">
    <property type="entry name" value="DUF6879"/>
</dbReference>
<organism evidence="2 3">
    <name type="scientific">Acrocarpospora macrocephala</name>
    <dbReference type="NCBI Taxonomy" id="150177"/>
    <lineage>
        <taxon>Bacteria</taxon>
        <taxon>Bacillati</taxon>
        <taxon>Actinomycetota</taxon>
        <taxon>Actinomycetes</taxon>
        <taxon>Streptosporangiales</taxon>
        <taxon>Streptosporangiaceae</taxon>
        <taxon>Acrocarpospora</taxon>
    </lineage>
</organism>
<dbReference type="OrthoDB" id="4562627at2"/>
<sequence>MADFSRLLAACERTAFKLEMRDQYMTDAPGYLAWEAGDLDGAVRDYSDWTATARTAIARGVDMRRVRIVSEPVSTYIRFEHAVTPGVNLSAGEVIRWLPRHQASDLALPGNDAWIFDDRLVQFCHFAGDGRWTSNDETSDAAVVRLCASAFATAWDRAVDHTEYLIQPHR</sequence>
<evidence type="ECO:0000259" key="1">
    <source>
        <dbReference type="Pfam" id="PF21806"/>
    </source>
</evidence>
<dbReference type="Pfam" id="PF21806">
    <property type="entry name" value="DUF6879"/>
    <property type="match status" value="1"/>
</dbReference>
<dbReference type="EMBL" id="BLAE01000007">
    <property type="protein sequence ID" value="GES07800.1"/>
    <property type="molecule type" value="Genomic_DNA"/>
</dbReference>
<dbReference type="Proteomes" id="UP000331127">
    <property type="component" value="Unassembled WGS sequence"/>
</dbReference>
<reference evidence="2 3" key="1">
    <citation type="submission" date="2019-10" db="EMBL/GenBank/DDBJ databases">
        <title>Whole genome shotgun sequence of Acrocarpospora macrocephala NBRC 16266.</title>
        <authorList>
            <person name="Ichikawa N."/>
            <person name="Kimura A."/>
            <person name="Kitahashi Y."/>
            <person name="Komaki H."/>
            <person name="Oguchi A."/>
        </authorList>
    </citation>
    <scope>NUCLEOTIDE SEQUENCE [LARGE SCALE GENOMIC DNA]</scope>
    <source>
        <strain evidence="2 3">NBRC 16266</strain>
    </source>
</reference>
<name>A0A5M3WHM3_9ACTN</name>